<feature type="region of interest" description="Disordered" evidence="1">
    <location>
        <begin position="1"/>
        <end position="39"/>
    </location>
</feature>
<proteinExistence type="predicted"/>
<evidence type="ECO:0000256" key="1">
    <source>
        <dbReference type="SAM" id="MobiDB-lite"/>
    </source>
</evidence>
<sequence>MLPTSDKSDEDDGQFQSNCPILGSNLSRNSENSLNTGSARTQFWTPLETPNNINQTAAVLSHHIDSNELEPLLDSQKDEKSSSTRIDFF</sequence>
<dbReference type="AlphaFoldDB" id="J9EVV8"/>
<evidence type="ECO:0000313" key="2">
    <source>
        <dbReference type="EMBL" id="EJW79339.1"/>
    </source>
</evidence>
<feature type="region of interest" description="Disordered" evidence="1">
    <location>
        <begin position="69"/>
        <end position="89"/>
    </location>
</feature>
<dbReference type="EMBL" id="ADBV01005583">
    <property type="protein sequence ID" value="EJW79339.1"/>
    <property type="molecule type" value="Genomic_DNA"/>
</dbReference>
<gene>
    <name evidence="2" type="ORF">WUBG_09753</name>
</gene>
<comment type="caution">
    <text evidence="2">The sequence shown here is derived from an EMBL/GenBank/DDBJ whole genome shotgun (WGS) entry which is preliminary data.</text>
</comment>
<organism evidence="2 3">
    <name type="scientific">Wuchereria bancrofti</name>
    <dbReference type="NCBI Taxonomy" id="6293"/>
    <lineage>
        <taxon>Eukaryota</taxon>
        <taxon>Metazoa</taxon>
        <taxon>Ecdysozoa</taxon>
        <taxon>Nematoda</taxon>
        <taxon>Chromadorea</taxon>
        <taxon>Rhabditida</taxon>
        <taxon>Spirurina</taxon>
        <taxon>Spiruromorpha</taxon>
        <taxon>Filarioidea</taxon>
        <taxon>Onchocercidae</taxon>
        <taxon>Wuchereria</taxon>
    </lineage>
</organism>
<reference evidence="3" key="1">
    <citation type="submission" date="2012-08" db="EMBL/GenBank/DDBJ databases">
        <title>The Genome Sequence of Wuchereria bancrofti.</title>
        <authorList>
            <person name="Nutman T.B."/>
            <person name="Fink D.L."/>
            <person name="Russ C."/>
            <person name="Young S."/>
            <person name="Zeng Q."/>
            <person name="Koehrsen M."/>
            <person name="Alvarado L."/>
            <person name="Berlin A."/>
            <person name="Chapman S.B."/>
            <person name="Chen Z."/>
            <person name="Freedman E."/>
            <person name="Gellesch M."/>
            <person name="Goldberg J."/>
            <person name="Griggs A."/>
            <person name="Gujja S."/>
            <person name="Heilman E.R."/>
            <person name="Heiman D."/>
            <person name="Hepburn T."/>
            <person name="Howarth C."/>
            <person name="Jen D."/>
            <person name="Larson L."/>
            <person name="Lewis B."/>
            <person name="Mehta T."/>
            <person name="Park D."/>
            <person name="Pearson M."/>
            <person name="Roberts A."/>
            <person name="Saif S."/>
            <person name="Shea T."/>
            <person name="Shenoy N."/>
            <person name="Sisk P."/>
            <person name="Stolte C."/>
            <person name="Sykes S."/>
            <person name="Walk T."/>
            <person name="White J."/>
            <person name="Yandava C."/>
            <person name="Haas B."/>
            <person name="Henn M.R."/>
            <person name="Nusbaum C."/>
            <person name="Birren B."/>
        </authorList>
    </citation>
    <scope>NUCLEOTIDE SEQUENCE [LARGE SCALE GENOMIC DNA]</scope>
    <source>
        <strain evidence="3">NA</strain>
    </source>
</reference>
<evidence type="ECO:0000313" key="3">
    <source>
        <dbReference type="Proteomes" id="UP000004810"/>
    </source>
</evidence>
<protein>
    <submittedName>
        <fullName evidence="2">Uncharacterized protein</fullName>
    </submittedName>
</protein>
<feature type="compositionally biased region" description="Basic and acidic residues" evidence="1">
    <location>
        <begin position="75"/>
        <end position="89"/>
    </location>
</feature>
<accession>J9EVV8</accession>
<feature type="compositionally biased region" description="Low complexity" evidence="1">
    <location>
        <begin position="22"/>
        <end position="35"/>
    </location>
</feature>
<dbReference type="Proteomes" id="UP000004810">
    <property type="component" value="Unassembled WGS sequence"/>
</dbReference>
<name>J9EVV8_WUCBA</name>